<sequence>MIWILRPPCTKQLKGRKQRM</sequence>
<dbReference type="AlphaFoldDB" id="A0A0A9FYH0"/>
<reference evidence="1" key="1">
    <citation type="submission" date="2014-09" db="EMBL/GenBank/DDBJ databases">
        <authorList>
            <person name="Magalhaes I.L.F."/>
            <person name="Oliveira U."/>
            <person name="Santos F.R."/>
            <person name="Vidigal T.H.D.A."/>
            <person name="Brescovit A.D."/>
            <person name="Santos A.J."/>
        </authorList>
    </citation>
    <scope>NUCLEOTIDE SEQUENCE</scope>
    <source>
        <tissue evidence="1">Shoot tissue taken approximately 20 cm above the soil surface</tissue>
    </source>
</reference>
<protein>
    <submittedName>
        <fullName evidence="1">Uncharacterized protein</fullName>
    </submittedName>
</protein>
<evidence type="ECO:0000313" key="1">
    <source>
        <dbReference type="EMBL" id="JAE16244.1"/>
    </source>
</evidence>
<name>A0A0A9FYH0_ARUDO</name>
<proteinExistence type="predicted"/>
<reference evidence="1" key="2">
    <citation type="journal article" date="2015" name="Data Brief">
        <title>Shoot transcriptome of the giant reed, Arundo donax.</title>
        <authorList>
            <person name="Barrero R.A."/>
            <person name="Guerrero F.D."/>
            <person name="Moolhuijzen P."/>
            <person name="Goolsby J.A."/>
            <person name="Tidwell J."/>
            <person name="Bellgard S.E."/>
            <person name="Bellgard M.I."/>
        </authorList>
    </citation>
    <scope>NUCLEOTIDE SEQUENCE</scope>
    <source>
        <tissue evidence="1">Shoot tissue taken approximately 20 cm above the soil surface</tissue>
    </source>
</reference>
<organism evidence="1">
    <name type="scientific">Arundo donax</name>
    <name type="common">Giant reed</name>
    <name type="synonym">Donax arundinaceus</name>
    <dbReference type="NCBI Taxonomy" id="35708"/>
    <lineage>
        <taxon>Eukaryota</taxon>
        <taxon>Viridiplantae</taxon>
        <taxon>Streptophyta</taxon>
        <taxon>Embryophyta</taxon>
        <taxon>Tracheophyta</taxon>
        <taxon>Spermatophyta</taxon>
        <taxon>Magnoliopsida</taxon>
        <taxon>Liliopsida</taxon>
        <taxon>Poales</taxon>
        <taxon>Poaceae</taxon>
        <taxon>PACMAD clade</taxon>
        <taxon>Arundinoideae</taxon>
        <taxon>Arundineae</taxon>
        <taxon>Arundo</taxon>
    </lineage>
</organism>
<accession>A0A0A9FYH0</accession>
<dbReference type="EMBL" id="GBRH01181652">
    <property type="protein sequence ID" value="JAE16244.1"/>
    <property type="molecule type" value="Transcribed_RNA"/>
</dbReference>